<gene>
    <name evidence="3" type="ordered locus">MXAN_0247</name>
</gene>
<keyword evidence="4" id="KW-1185">Reference proteome</keyword>
<name>Q1DFP5_MYXXD</name>
<feature type="transmembrane region" description="Helical" evidence="2">
    <location>
        <begin position="83"/>
        <end position="101"/>
    </location>
</feature>
<keyword evidence="2" id="KW-0812">Transmembrane</keyword>
<dbReference type="STRING" id="246197.MXAN_0247"/>
<dbReference type="Proteomes" id="UP000002402">
    <property type="component" value="Chromosome"/>
</dbReference>
<feature type="transmembrane region" description="Helical" evidence="2">
    <location>
        <begin position="132"/>
        <end position="149"/>
    </location>
</feature>
<proteinExistence type="predicted"/>
<accession>Q1DFP5</accession>
<evidence type="ECO:0000256" key="1">
    <source>
        <dbReference type="SAM" id="MobiDB-lite"/>
    </source>
</evidence>
<protein>
    <submittedName>
        <fullName evidence="3">Uncharacterized protein</fullName>
    </submittedName>
</protein>
<evidence type="ECO:0000313" key="4">
    <source>
        <dbReference type="Proteomes" id="UP000002402"/>
    </source>
</evidence>
<feature type="transmembrane region" description="Helical" evidence="2">
    <location>
        <begin position="107"/>
        <end position="125"/>
    </location>
</feature>
<dbReference type="AlphaFoldDB" id="Q1DFP5"/>
<dbReference type="KEGG" id="mxa:MXAN_0247"/>
<dbReference type="EnsemblBacteria" id="ABF91737">
    <property type="protein sequence ID" value="ABF91737"/>
    <property type="gene ID" value="MXAN_0247"/>
</dbReference>
<organism evidence="3 4">
    <name type="scientific">Myxococcus xanthus (strain DK1622)</name>
    <dbReference type="NCBI Taxonomy" id="246197"/>
    <lineage>
        <taxon>Bacteria</taxon>
        <taxon>Pseudomonadati</taxon>
        <taxon>Myxococcota</taxon>
        <taxon>Myxococcia</taxon>
        <taxon>Myxococcales</taxon>
        <taxon>Cystobacterineae</taxon>
        <taxon>Myxococcaceae</taxon>
        <taxon>Myxococcus</taxon>
    </lineage>
</organism>
<evidence type="ECO:0000313" key="3">
    <source>
        <dbReference type="EMBL" id="ABF91737.1"/>
    </source>
</evidence>
<sequence length="209" mass="23135">MSCGGGQTSTATPLNPSWHVTFPPPEVRRPSAMAPTSLCERPSAGSPRPRRAAPTLSRRTQAVRLGQQCPTLDTRTRRTPMDGGLAIFGLGLFLLGIANLYTRHSYWLAVSVLLLSVVSMGLAFSESKRLRDVSLGVGVVLLLLTVIALAVGTSWWLPLATFLFAVAYGVLWAEYRFPFFKNVAPGDVPHHAERRFHVHWPWHRRRVTP</sequence>
<dbReference type="HOGENOM" id="CLU_1314305_0_0_7"/>
<keyword evidence="2" id="KW-0472">Membrane</keyword>
<evidence type="ECO:0000256" key="2">
    <source>
        <dbReference type="SAM" id="Phobius"/>
    </source>
</evidence>
<reference evidence="3 4" key="1">
    <citation type="journal article" date="2006" name="Proc. Natl. Acad. Sci. U.S.A.">
        <title>Evolution of sensory complexity recorded in a myxobacterial genome.</title>
        <authorList>
            <person name="Goldman B.S."/>
            <person name="Nierman W.C."/>
            <person name="Kaiser D."/>
            <person name="Slater S.C."/>
            <person name="Durkin A.S."/>
            <person name="Eisen J.A."/>
            <person name="Ronning C.M."/>
            <person name="Barbazuk W.B."/>
            <person name="Blanchard M."/>
            <person name="Field C."/>
            <person name="Halling C."/>
            <person name="Hinkle G."/>
            <person name="Iartchuk O."/>
            <person name="Kim H.S."/>
            <person name="Mackenzie C."/>
            <person name="Madupu R."/>
            <person name="Miller N."/>
            <person name="Shvartsbeyn A."/>
            <person name="Sullivan S.A."/>
            <person name="Vaudin M."/>
            <person name="Wiegand R."/>
            <person name="Kaplan H.B."/>
        </authorList>
    </citation>
    <scope>NUCLEOTIDE SEQUENCE [LARGE SCALE GENOMIC DNA]</scope>
    <source>
        <strain evidence="4">DK1622</strain>
    </source>
</reference>
<feature type="region of interest" description="Disordered" evidence="1">
    <location>
        <begin position="1"/>
        <end position="59"/>
    </location>
</feature>
<feature type="transmembrane region" description="Helical" evidence="2">
    <location>
        <begin position="155"/>
        <end position="173"/>
    </location>
</feature>
<keyword evidence="2" id="KW-1133">Transmembrane helix</keyword>
<dbReference type="EMBL" id="CP000113">
    <property type="protein sequence ID" value="ABF91737.1"/>
    <property type="molecule type" value="Genomic_DNA"/>
</dbReference>